<gene>
    <name evidence="1" type="ORF">IH622_23050</name>
</gene>
<dbReference type="EMBL" id="JACZKO010000063">
    <property type="protein sequence ID" value="MBE0563675.1"/>
    <property type="molecule type" value="Genomic_DNA"/>
</dbReference>
<protein>
    <submittedName>
        <fullName evidence="1">Uncharacterized protein</fullName>
    </submittedName>
</protein>
<comment type="caution">
    <text evidence="1">The sequence shown here is derived from an EMBL/GenBank/DDBJ whole genome shotgun (WGS) entry which is preliminary data.</text>
</comment>
<reference evidence="1" key="1">
    <citation type="submission" date="2020-09" db="EMBL/GenBank/DDBJ databases">
        <authorList>
            <person name="Dalcin Martins P."/>
        </authorList>
    </citation>
    <scope>NUCLEOTIDE SEQUENCE</scope>
    <source>
        <strain evidence="1">MAG47</strain>
    </source>
</reference>
<organism evidence="1 2">
    <name type="scientific">Brucella anthropi</name>
    <name type="common">Ochrobactrum anthropi</name>
    <dbReference type="NCBI Taxonomy" id="529"/>
    <lineage>
        <taxon>Bacteria</taxon>
        <taxon>Pseudomonadati</taxon>
        <taxon>Pseudomonadota</taxon>
        <taxon>Alphaproteobacteria</taxon>
        <taxon>Hyphomicrobiales</taxon>
        <taxon>Brucellaceae</taxon>
        <taxon>Brucella/Ochrobactrum group</taxon>
        <taxon>Brucella</taxon>
    </lineage>
</organism>
<name>A0A8I0N9T2_BRUAN</name>
<evidence type="ECO:0000313" key="2">
    <source>
        <dbReference type="Proteomes" id="UP000642265"/>
    </source>
</evidence>
<proteinExistence type="predicted"/>
<evidence type="ECO:0000313" key="1">
    <source>
        <dbReference type="EMBL" id="MBE0563675.1"/>
    </source>
</evidence>
<reference evidence="1" key="2">
    <citation type="submission" date="2020-10" db="EMBL/GenBank/DDBJ databases">
        <title>Enrichment of novel Verrucomicrobia, Bacteroidetes and Krumholzibacteria in an oxygen-limited, methane- and iron-fed bioreactor inoculated with Bothnian Sea sediments.</title>
        <authorList>
            <person name="Martins P.D."/>
            <person name="de Jong A."/>
            <person name="Lenstra W.K."/>
            <person name="van Helmond N.A.G.M."/>
            <person name="Slomp C.P."/>
            <person name="Jetten M.S.M."/>
            <person name="Welte C.U."/>
            <person name="Rasigraf O."/>
        </authorList>
    </citation>
    <scope>NUCLEOTIDE SEQUENCE</scope>
    <source>
        <strain evidence="1">MAG47</strain>
    </source>
</reference>
<dbReference type="AlphaFoldDB" id="A0A8I0N9T2"/>
<sequence>MDSLFDDDTAEIGIDDLVMTINGQEIPIVLLLDKDGNPTDHTYDVRYFIGGTREAGYCQVDTAIHYCEFFTVH</sequence>
<accession>A0A8I0N9T2</accession>
<dbReference type="Proteomes" id="UP000642265">
    <property type="component" value="Unassembled WGS sequence"/>
</dbReference>